<evidence type="ECO:0000313" key="1">
    <source>
        <dbReference type="EMBL" id="KRX25237.1"/>
    </source>
</evidence>
<dbReference type="OrthoDB" id="10531295at2759"/>
<sequence>MQLYLYRNCQINVMKFAHFLNSVVTLCKQLVHRIGQKCDKSNYSRFQSAEQLSRAGYLPFRSLIKKSHKIDFPVSLEDWTMHPVVLNMFIT</sequence>
<reference evidence="1 2" key="1">
    <citation type="submission" date="2015-01" db="EMBL/GenBank/DDBJ databases">
        <title>Evolution of Trichinella species and genotypes.</title>
        <authorList>
            <person name="Korhonen P.K."/>
            <person name="Edoardo P."/>
            <person name="Giuseppe L.R."/>
            <person name="Gasser R.B."/>
        </authorList>
    </citation>
    <scope>NUCLEOTIDE SEQUENCE [LARGE SCALE GENOMIC DNA]</scope>
    <source>
        <strain evidence="1">ISS37</strain>
    </source>
</reference>
<dbReference type="EMBL" id="JYDL01000013">
    <property type="protein sequence ID" value="KRX25237.1"/>
    <property type="molecule type" value="Genomic_DNA"/>
</dbReference>
<protein>
    <submittedName>
        <fullName evidence="1">Uncharacterized protein</fullName>
    </submittedName>
</protein>
<dbReference type="AlphaFoldDB" id="A0A0V0SG38"/>
<keyword evidence="2" id="KW-1185">Reference proteome</keyword>
<evidence type="ECO:0000313" key="2">
    <source>
        <dbReference type="Proteomes" id="UP000054630"/>
    </source>
</evidence>
<accession>A0A0V0SG38</accession>
<proteinExistence type="predicted"/>
<dbReference type="Proteomes" id="UP000054630">
    <property type="component" value="Unassembled WGS sequence"/>
</dbReference>
<organism evidence="1 2">
    <name type="scientific">Trichinella nelsoni</name>
    <dbReference type="NCBI Taxonomy" id="6336"/>
    <lineage>
        <taxon>Eukaryota</taxon>
        <taxon>Metazoa</taxon>
        <taxon>Ecdysozoa</taxon>
        <taxon>Nematoda</taxon>
        <taxon>Enoplea</taxon>
        <taxon>Dorylaimia</taxon>
        <taxon>Trichinellida</taxon>
        <taxon>Trichinellidae</taxon>
        <taxon>Trichinella</taxon>
    </lineage>
</organism>
<gene>
    <name evidence="1" type="ORF">T07_2409</name>
</gene>
<name>A0A0V0SG38_9BILA</name>
<comment type="caution">
    <text evidence="1">The sequence shown here is derived from an EMBL/GenBank/DDBJ whole genome shotgun (WGS) entry which is preliminary data.</text>
</comment>